<dbReference type="InterPro" id="IPR029044">
    <property type="entry name" value="Nucleotide-diphossugar_trans"/>
</dbReference>
<sequence length="244" mass="27514">MNAVILAGDRGENGVPKALIKIASRYMVEYVIESLRNSGCINRVYIVGDKIIKEKVGHLVDGWVDSEGDILKNIKKGIHELGEYNKPCLICTCDIPMVKGEAIRDFALRCEALDIDVGYPIIDKKLNDEKYPEVKRTYVKMREGTFTGGNIIYINPQVVDKFTKKIEKFVEYRKKPFKMGRELGIIFLIKLVLGILSISSVELKVWKMFGIRGSAIITSYPEIGNDVDKPSDIEFVNKYLGDSA</sequence>
<proteinExistence type="predicted"/>
<keyword evidence="1" id="KW-1133">Transmembrane helix</keyword>
<feature type="domain" description="MobA-like NTP transferase" evidence="2">
    <location>
        <begin position="3"/>
        <end position="123"/>
    </location>
</feature>
<accession>A0A4R7KVE1</accession>
<protein>
    <submittedName>
        <fullName evidence="3">MobA-like NTP transferase protein</fullName>
    </submittedName>
</protein>
<dbReference type="Proteomes" id="UP000295325">
    <property type="component" value="Unassembled WGS sequence"/>
</dbReference>
<keyword evidence="3" id="KW-0808">Transferase</keyword>
<dbReference type="AlphaFoldDB" id="A0A4R7KVE1"/>
<keyword evidence="4" id="KW-1185">Reference proteome</keyword>
<organism evidence="3 4">
    <name type="scientific">Fonticella tunisiensis</name>
    <dbReference type="NCBI Taxonomy" id="1096341"/>
    <lineage>
        <taxon>Bacteria</taxon>
        <taxon>Bacillati</taxon>
        <taxon>Bacillota</taxon>
        <taxon>Clostridia</taxon>
        <taxon>Eubacteriales</taxon>
        <taxon>Clostridiaceae</taxon>
        <taxon>Fonticella</taxon>
    </lineage>
</organism>
<dbReference type="InterPro" id="IPR025877">
    <property type="entry name" value="MobA-like_NTP_Trfase"/>
</dbReference>
<gene>
    <name evidence="3" type="ORF">EDD71_10467</name>
</gene>
<keyword evidence="1" id="KW-0812">Transmembrane</keyword>
<feature type="transmembrane region" description="Helical" evidence="1">
    <location>
        <begin position="183"/>
        <end position="201"/>
    </location>
</feature>
<evidence type="ECO:0000259" key="2">
    <source>
        <dbReference type="Pfam" id="PF12804"/>
    </source>
</evidence>
<dbReference type="SUPFAM" id="SSF53448">
    <property type="entry name" value="Nucleotide-diphospho-sugar transferases"/>
    <property type="match status" value="1"/>
</dbReference>
<comment type="caution">
    <text evidence="3">The sequence shown here is derived from an EMBL/GenBank/DDBJ whole genome shotgun (WGS) entry which is preliminary data.</text>
</comment>
<evidence type="ECO:0000313" key="3">
    <source>
        <dbReference type="EMBL" id="TDT62343.1"/>
    </source>
</evidence>
<dbReference type="Gene3D" id="3.90.550.10">
    <property type="entry name" value="Spore Coat Polysaccharide Biosynthesis Protein SpsA, Chain A"/>
    <property type="match status" value="1"/>
</dbReference>
<evidence type="ECO:0000313" key="4">
    <source>
        <dbReference type="Proteomes" id="UP000295325"/>
    </source>
</evidence>
<dbReference type="OrthoDB" id="159246at2"/>
<dbReference type="RefSeq" id="WP_133627345.1">
    <property type="nucleotide sequence ID" value="NZ_SOAZ01000004.1"/>
</dbReference>
<keyword evidence="1" id="KW-0472">Membrane</keyword>
<dbReference type="Pfam" id="PF12804">
    <property type="entry name" value="NTP_transf_3"/>
    <property type="match status" value="1"/>
</dbReference>
<name>A0A4R7KVE1_9CLOT</name>
<reference evidence="3 4" key="1">
    <citation type="submission" date="2019-03" db="EMBL/GenBank/DDBJ databases">
        <title>Genomic Encyclopedia of Type Strains, Phase IV (KMG-IV): sequencing the most valuable type-strain genomes for metagenomic binning, comparative biology and taxonomic classification.</title>
        <authorList>
            <person name="Goeker M."/>
        </authorList>
    </citation>
    <scope>NUCLEOTIDE SEQUENCE [LARGE SCALE GENOMIC DNA]</scope>
    <source>
        <strain evidence="3 4">DSM 24455</strain>
    </source>
</reference>
<dbReference type="EMBL" id="SOAZ01000004">
    <property type="protein sequence ID" value="TDT62343.1"/>
    <property type="molecule type" value="Genomic_DNA"/>
</dbReference>
<evidence type="ECO:0000256" key="1">
    <source>
        <dbReference type="SAM" id="Phobius"/>
    </source>
</evidence>
<dbReference type="GO" id="GO:0016779">
    <property type="term" value="F:nucleotidyltransferase activity"/>
    <property type="evidence" value="ECO:0007669"/>
    <property type="project" value="UniProtKB-ARBA"/>
</dbReference>